<dbReference type="STRING" id="1250231.SAMN04488552_1128"/>
<dbReference type="SMART" id="SM00028">
    <property type="entry name" value="TPR"/>
    <property type="match status" value="3"/>
</dbReference>
<accession>A0A1H1M2S0</accession>
<gene>
    <name evidence="1" type="ORF">SAMN04488552_1128</name>
</gene>
<dbReference type="EMBL" id="LT629745">
    <property type="protein sequence ID" value="SDR81093.1"/>
    <property type="molecule type" value="Genomic_DNA"/>
</dbReference>
<protein>
    <submittedName>
        <fullName evidence="1">Tetratricopeptide repeat-containing protein</fullName>
    </submittedName>
</protein>
<dbReference type="Pfam" id="PF13181">
    <property type="entry name" value="TPR_8"/>
    <property type="match status" value="1"/>
</dbReference>
<reference evidence="1 2" key="1">
    <citation type="submission" date="2016-10" db="EMBL/GenBank/DDBJ databases">
        <authorList>
            <person name="Varghese N."/>
            <person name="Submissions S."/>
        </authorList>
    </citation>
    <scope>NUCLEOTIDE SEQUENCE [LARGE SCALE GENOMIC DNA]</scope>
    <source>
        <strain evidence="1 2">Mar_2010_102</strain>
    </source>
</reference>
<dbReference type="Gene3D" id="1.25.40.10">
    <property type="entry name" value="Tetratricopeptide repeat domain"/>
    <property type="match status" value="1"/>
</dbReference>
<dbReference type="InterPro" id="IPR011990">
    <property type="entry name" value="TPR-like_helical_dom_sf"/>
</dbReference>
<keyword evidence="2" id="KW-1185">Reference proteome</keyword>
<evidence type="ECO:0000313" key="1">
    <source>
        <dbReference type="EMBL" id="SDR81093.1"/>
    </source>
</evidence>
<dbReference type="Proteomes" id="UP000198858">
    <property type="component" value="Chromosome I"/>
</dbReference>
<organism evidence="1 2">
    <name type="scientific">Christiangramia echinicola</name>
    <dbReference type="NCBI Taxonomy" id="279359"/>
    <lineage>
        <taxon>Bacteria</taxon>
        <taxon>Pseudomonadati</taxon>
        <taxon>Bacteroidota</taxon>
        <taxon>Flavobacteriia</taxon>
        <taxon>Flavobacteriales</taxon>
        <taxon>Flavobacteriaceae</taxon>
        <taxon>Christiangramia</taxon>
    </lineage>
</organism>
<sequence>MLAFSSKEDRYTFASHLQGACLSQSMFEILKFQDPSNDRIYFEQSVPYNKRGYYEKGFGLLDKAVEIDPKMHLGYRGYMKLRFLRDFKGALEDLDRLDSLTPGVVDTPWGEDIDFLRGEAYFGLENYEKSKFYFKRSIENQGEDWADIQAFVYTGLSELELGNREQAKNHFDQALNQSKYTVEAHIGLARIYLENAELKKSKFHLDKAEEYFSYKRNDPYNEYLNEVYKDDLSLLKNFEA</sequence>
<proteinExistence type="predicted"/>
<name>A0A1H1M2S0_9FLAO</name>
<dbReference type="InterPro" id="IPR019734">
    <property type="entry name" value="TPR_rpt"/>
</dbReference>
<evidence type="ECO:0000313" key="2">
    <source>
        <dbReference type="Proteomes" id="UP000198858"/>
    </source>
</evidence>
<dbReference type="SUPFAM" id="SSF48452">
    <property type="entry name" value="TPR-like"/>
    <property type="match status" value="1"/>
</dbReference>
<dbReference type="AlphaFoldDB" id="A0A1H1M2S0"/>